<evidence type="ECO:0000256" key="2">
    <source>
        <dbReference type="ARBA" id="ARBA00022741"/>
    </source>
</evidence>
<evidence type="ECO:0000313" key="5">
    <source>
        <dbReference type="EMBL" id="HCO21689.1"/>
    </source>
</evidence>
<keyword evidence="3 5" id="KW-0067">ATP-binding</keyword>
<accession>A0A3D3QYX6</accession>
<evidence type="ECO:0000313" key="6">
    <source>
        <dbReference type="Proteomes" id="UP000263642"/>
    </source>
</evidence>
<dbReference type="PANTHER" id="PTHR24220:SF611">
    <property type="entry name" value="ATP-BINDING COMPONENT OF ABC TRANSPORTER-RELATED"/>
    <property type="match status" value="1"/>
</dbReference>
<name>A0A3D3QYX6_9PLAN</name>
<protein>
    <submittedName>
        <fullName evidence="5">ABC transporter ATP-binding protein</fullName>
    </submittedName>
</protein>
<dbReference type="CDD" id="cd03255">
    <property type="entry name" value="ABC_MJ0796_LolCDE_FtsE"/>
    <property type="match status" value="1"/>
</dbReference>
<keyword evidence="1" id="KW-0813">Transport</keyword>
<dbReference type="Proteomes" id="UP000263642">
    <property type="component" value="Unassembled WGS sequence"/>
</dbReference>
<gene>
    <name evidence="5" type="ORF">DIT97_00940</name>
</gene>
<dbReference type="Pfam" id="PF00005">
    <property type="entry name" value="ABC_tran"/>
    <property type="match status" value="1"/>
</dbReference>
<dbReference type="AlphaFoldDB" id="A0A3D3QYX6"/>
<evidence type="ECO:0000256" key="1">
    <source>
        <dbReference type="ARBA" id="ARBA00022448"/>
    </source>
</evidence>
<reference evidence="5 6" key="1">
    <citation type="journal article" date="2018" name="Nat. Biotechnol.">
        <title>A standardized bacterial taxonomy based on genome phylogeny substantially revises the tree of life.</title>
        <authorList>
            <person name="Parks D.H."/>
            <person name="Chuvochina M."/>
            <person name="Waite D.W."/>
            <person name="Rinke C."/>
            <person name="Skarshewski A."/>
            <person name="Chaumeil P.A."/>
            <person name="Hugenholtz P."/>
        </authorList>
    </citation>
    <scope>NUCLEOTIDE SEQUENCE [LARGE SCALE GENOMIC DNA]</scope>
    <source>
        <strain evidence="5">UBA9375</strain>
    </source>
</reference>
<dbReference type="PROSITE" id="PS50893">
    <property type="entry name" value="ABC_TRANSPORTER_2"/>
    <property type="match status" value="1"/>
</dbReference>
<comment type="caution">
    <text evidence="5">The sequence shown here is derived from an EMBL/GenBank/DDBJ whole genome shotgun (WGS) entry which is preliminary data.</text>
</comment>
<evidence type="ECO:0000256" key="3">
    <source>
        <dbReference type="ARBA" id="ARBA00022840"/>
    </source>
</evidence>
<dbReference type="InterPro" id="IPR003439">
    <property type="entry name" value="ABC_transporter-like_ATP-bd"/>
</dbReference>
<dbReference type="InterPro" id="IPR017911">
    <property type="entry name" value="MacB-like_ATP-bd"/>
</dbReference>
<dbReference type="PROSITE" id="PS00211">
    <property type="entry name" value="ABC_TRANSPORTER_1"/>
    <property type="match status" value="1"/>
</dbReference>
<dbReference type="GO" id="GO:0016887">
    <property type="term" value="F:ATP hydrolysis activity"/>
    <property type="evidence" value="ECO:0007669"/>
    <property type="project" value="InterPro"/>
</dbReference>
<dbReference type="InterPro" id="IPR015854">
    <property type="entry name" value="ABC_transpr_LolD-like"/>
</dbReference>
<evidence type="ECO:0000259" key="4">
    <source>
        <dbReference type="PROSITE" id="PS50893"/>
    </source>
</evidence>
<dbReference type="GO" id="GO:0022857">
    <property type="term" value="F:transmembrane transporter activity"/>
    <property type="evidence" value="ECO:0007669"/>
    <property type="project" value="TreeGrafter"/>
</dbReference>
<dbReference type="GO" id="GO:0005524">
    <property type="term" value="F:ATP binding"/>
    <property type="evidence" value="ECO:0007669"/>
    <property type="project" value="UniProtKB-KW"/>
</dbReference>
<dbReference type="SMART" id="SM00382">
    <property type="entry name" value="AAA"/>
    <property type="match status" value="1"/>
</dbReference>
<dbReference type="PANTHER" id="PTHR24220">
    <property type="entry name" value="IMPORT ATP-BINDING PROTEIN"/>
    <property type="match status" value="1"/>
</dbReference>
<dbReference type="Gene3D" id="3.40.50.300">
    <property type="entry name" value="P-loop containing nucleotide triphosphate hydrolases"/>
    <property type="match status" value="1"/>
</dbReference>
<proteinExistence type="predicted"/>
<dbReference type="SUPFAM" id="SSF52540">
    <property type="entry name" value="P-loop containing nucleoside triphosphate hydrolases"/>
    <property type="match status" value="1"/>
</dbReference>
<feature type="domain" description="ABC transporter" evidence="4">
    <location>
        <begin position="2"/>
        <end position="222"/>
    </location>
</feature>
<dbReference type="InterPro" id="IPR027417">
    <property type="entry name" value="P-loop_NTPase"/>
</dbReference>
<sequence>MICLQSIQFRYPQSSFRLSIPQLEIKETEKVAVVGPSGCGKTTLLNLISGILVPDQGTLISCDIDLNTLNDSQRRVYRISKIGFVFQEFELIDYLNVRENILLPYYINQALKLDQSVQDRVQELAVSMQIDQYLNGRIDQISQGERQRVAICRALLPQPEILLADEPTGNLDPANKRLIRDLLLEHAARTNATLIMVTHDDRLLDQFDRTIDIEQFHEVISAS</sequence>
<keyword evidence="2" id="KW-0547">Nucleotide-binding</keyword>
<dbReference type="InterPro" id="IPR017871">
    <property type="entry name" value="ABC_transporter-like_CS"/>
</dbReference>
<dbReference type="InterPro" id="IPR003593">
    <property type="entry name" value="AAA+_ATPase"/>
</dbReference>
<dbReference type="GO" id="GO:0005886">
    <property type="term" value="C:plasma membrane"/>
    <property type="evidence" value="ECO:0007669"/>
    <property type="project" value="TreeGrafter"/>
</dbReference>
<organism evidence="5 6">
    <name type="scientific">Gimesia maris</name>
    <dbReference type="NCBI Taxonomy" id="122"/>
    <lineage>
        <taxon>Bacteria</taxon>
        <taxon>Pseudomonadati</taxon>
        <taxon>Planctomycetota</taxon>
        <taxon>Planctomycetia</taxon>
        <taxon>Planctomycetales</taxon>
        <taxon>Planctomycetaceae</taxon>
        <taxon>Gimesia</taxon>
    </lineage>
</organism>
<dbReference type="EMBL" id="DQAY01000008">
    <property type="protein sequence ID" value="HCO21689.1"/>
    <property type="molecule type" value="Genomic_DNA"/>
</dbReference>